<feature type="region of interest" description="Disordered" evidence="2">
    <location>
        <begin position="942"/>
        <end position="998"/>
    </location>
</feature>
<feature type="compositionally biased region" description="Low complexity" evidence="2">
    <location>
        <begin position="1052"/>
        <end position="1075"/>
    </location>
</feature>
<dbReference type="PANTHER" id="PTHR45740">
    <property type="entry name" value="POLY [ADP-RIBOSE] POLYMERASE"/>
    <property type="match status" value="1"/>
</dbReference>
<dbReference type="GO" id="GO:0003950">
    <property type="term" value="F:NAD+ poly-ADP-ribosyltransferase activity"/>
    <property type="evidence" value="ECO:0007669"/>
    <property type="project" value="UniProtKB-UniRule"/>
</dbReference>
<keyword evidence="1" id="KW-0328">Glycosyltransferase</keyword>
<feature type="compositionally biased region" description="Low complexity" evidence="2">
    <location>
        <begin position="977"/>
        <end position="996"/>
    </location>
</feature>
<evidence type="ECO:0000313" key="5">
    <source>
        <dbReference type="Proteomes" id="UP001186944"/>
    </source>
</evidence>
<feature type="region of interest" description="Disordered" evidence="2">
    <location>
        <begin position="756"/>
        <end position="875"/>
    </location>
</feature>
<feature type="region of interest" description="Disordered" evidence="2">
    <location>
        <begin position="314"/>
        <end position="336"/>
    </location>
</feature>
<feature type="compositionally biased region" description="Low complexity" evidence="2">
    <location>
        <begin position="896"/>
        <end position="919"/>
    </location>
</feature>
<feature type="compositionally biased region" description="Polar residues" evidence="2">
    <location>
        <begin position="770"/>
        <end position="828"/>
    </location>
</feature>
<dbReference type="EC" id="2.4.2.-" evidence="1"/>
<feature type="compositionally biased region" description="Basic and acidic residues" evidence="2">
    <location>
        <begin position="569"/>
        <end position="595"/>
    </location>
</feature>
<feature type="compositionally biased region" description="Low complexity" evidence="2">
    <location>
        <begin position="854"/>
        <end position="875"/>
    </location>
</feature>
<accession>A0AA88YB03</accession>
<feature type="region of interest" description="Disordered" evidence="2">
    <location>
        <begin position="1037"/>
        <end position="1077"/>
    </location>
</feature>
<protein>
    <recommendedName>
        <fullName evidence="1">Poly [ADP-ribose] polymerase</fullName>
        <shortName evidence="1">PARP</shortName>
        <ecNumber evidence="1">2.4.2.-</ecNumber>
    </recommendedName>
</protein>
<dbReference type="EMBL" id="VSWD01000005">
    <property type="protein sequence ID" value="KAK3101992.1"/>
    <property type="molecule type" value="Genomic_DNA"/>
</dbReference>
<keyword evidence="1" id="KW-0808">Transferase</keyword>
<feature type="region of interest" description="Disordered" evidence="2">
    <location>
        <begin position="896"/>
        <end position="926"/>
    </location>
</feature>
<dbReference type="Proteomes" id="UP001186944">
    <property type="component" value="Unassembled WGS sequence"/>
</dbReference>
<feature type="region of interest" description="Disordered" evidence="2">
    <location>
        <begin position="280"/>
        <end position="301"/>
    </location>
</feature>
<keyword evidence="1" id="KW-0520">NAD</keyword>
<feature type="compositionally biased region" description="Polar residues" evidence="2">
    <location>
        <begin position="942"/>
        <end position="976"/>
    </location>
</feature>
<dbReference type="Gene3D" id="3.90.228.10">
    <property type="match status" value="2"/>
</dbReference>
<reference evidence="4" key="1">
    <citation type="submission" date="2019-08" db="EMBL/GenBank/DDBJ databases">
        <title>The improved chromosome-level genome for the pearl oyster Pinctada fucata martensii using PacBio sequencing and Hi-C.</title>
        <authorList>
            <person name="Zheng Z."/>
        </authorList>
    </citation>
    <scope>NUCLEOTIDE SEQUENCE</scope>
    <source>
        <strain evidence="4">ZZ-2019</strain>
        <tissue evidence="4">Adductor muscle</tissue>
    </source>
</reference>
<dbReference type="GO" id="GO:1990404">
    <property type="term" value="F:NAD+-protein mono-ADP-ribosyltransferase activity"/>
    <property type="evidence" value="ECO:0007669"/>
    <property type="project" value="TreeGrafter"/>
</dbReference>
<evidence type="ECO:0000256" key="1">
    <source>
        <dbReference type="RuleBase" id="RU362114"/>
    </source>
</evidence>
<dbReference type="PANTHER" id="PTHR45740:SF2">
    <property type="entry name" value="POLY [ADP-RIBOSE] POLYMERASE"/>
    <property type="match status" value="1"/>
</dbReference>
<feature type="compositionally biased region" description="Low complexity" evidence="2">
    <location>
        <begin position="401"/>
        <end position="412"/>
    </location>
</feature>
<proteinExistence type="predicted"/>
<comment type="caution">
    <text evidence="4">The sequence shown here is derived from an EMBL/GenBank/DDBJ whole genome shotgun (WGS) entry which is preliminary data.</text>
</comment>
<dbReference type="PROSITE" id="PS51059">
    <property type="entry name" value="PARP_CATALYTIC"/>
    <property type="match status" value="1"/>
</dbReference>
<dbReference type="Pfam" id="PF00644">
    <property type="entry name" value="PARP"/>
    <property type="match status" value="1"/>
</dbReference>
<evidence type="ECO:0000259" key="3">
    <source>
        <dbReference type="PROSITE" id="PS51059"/>
    </source>
</evidence>
<feature type="region of interest" description="Disordered" evidence="2">
    <location>
        <begin position="74"/>
        <end position="96"/>
    </location>
</feature>
<feature type="domain" description="PARP catalytic" evidence="3">
    <location>
        <begin position="597"/>
        <end position="1189"/>
    </location>
</feature>
<dbReference type="SUPFAM" id="SSF56399">
    <property type="entry name" value="ADP-ribosylation"/>
    <property type="match status" value="2"/>
</dbReference>
<sequence length="1189" mass="128503">MLLVYAIFPFEMIVMSNILFDIVMEFPDGEKEYESDSDVEFLREEKDENLDVILVSHTAPPSGLSNLTVNAAKHEKDNSPKNPLEGDTGPPNRVLSRNLSISTNLDLALHLGNDAGTLPFPLGKAASDDDILHDNSTASVSSYDADDSNFDSDSESSVDTSSDSDVDSEVSTAQNSCISSVKSNATSAALDFVQAISSGGLESTCGTSTFSDPCTNTTDYDWSASKLFSNDNILSGQALQSLSGQALQSLSGQALSSSSIHTSDNAGCNMTLDCAVTSQSNNAGGQHNSTESHNSDTTLQQVVSGSSTNISIKREAQSDSQPGCSGAKKGRHDNGLPDGTFDLASWDSVKRDLDFLNVAGDSCTPSLSSNSLSLTADQTSAQSLSSSPQRKPGSSDGGHVTNNTSYSSSDTNSVFRRRDRLLGTSDSTASSSYTNQSHLPLKKQLHVRCLQERNDMDWRTDSCVNCKISLGSRTSRCLQGHSTCGPCLEDSVKLVLTGKSKESLRCLHAGCDSYYPKSELSRSLPSMVVEILNDKLDNDHIEYIANMLMRNASSDTDSKPSACRSTSLMEDKDTPPKGEYKRSMSEPELSPHKNDQFPSNWESMDLRDGPSKLVVLEPESPEYVDVALKFHHTLTFPTADITKISRVQNHILWKYYSVKKSEMVQDHDGHVVSERTLFHGTNASVVDAICKKGFDWRMCGKHGTMYGQGSYFAVNSSYSHQYTDNRDQFRRTRVTRILHHSSMTFHSGFQRPLTLGGSSWHKPVPPSPQGHLSSGFPSGNFWSSFPSGAPSSNPIGQMPHVNSQSQTNQGAFSSVNPFVNSQQTYMGPSSSQQCMSSNSTATPLANSLHIAQPSTSGQNQQKQNSSSSSSVSQQTNFSVSGLLDLSTSDNKQKSQTSIKSFASSSQQKSSSSKTVQASQNDNSSSLSQTFDTLCRKLKEQISSSTAGADTTNSLQTSANSGSTTNTHNVNSKSGNCSSTSTTSDRSSTSPKSTSDSYNVQKLKALKNAIDKAKSDPSCKAKAMKLALLKDLHDRHKQRLISSNPGPCLVRRASSGDQSAPSSSAASSSHTQNVSSNNRASLLQQKVFTSFKQNLVSRSSFANTGLASDMSSDTPETKTSHKMFMARVLVGNYTGGSQQLRKPPPLDEINDPYGKCYDSCVDHIHDPKIFVIFDSAQAYPEYLIEYEYST</sequence>
<name>A0AA88YB03_PINIB</name>
<feature type="region of interest" description="Disordered" evidence="2">
    <location>
        <begin position="138"/>
        <end position="169"/>
    </location>
</feature>
<dbReference type="AlphaFoldDB" id="A0AA88YB03"/>
<feature type="compositionally biased region" description="Acidic residues" evidence="2">
    <location>
        <begin position="144"/>
        <end position="168"/>
    </location>
</feature>
<dbReference type="InterPro" id="IPR051712">
    <property type="entry name" value="ARTD-AVP"/>
</dbReference>
<evidence type="ECO:0000313" key="4">
    <source>
        <dbReference type="EMBL" id="KAK3101992.1"/>
    </source>
</evidence>
<keyword evidence="5" id="KW-1185">Reference proteome</keyword>
<gene>
    <name evidence="4" type="ORF">FSP39_007965</name>
</gene>
<feature type="compositionally biased region" description="Polar residues" evidence="2">
    <location>
        <begin position="375"/>
        <end position="389"/>
    </location>
</feature>
<feature type="region of interest" description="Disordered" evidence="2">
    <location>
        <begin position="365"/>
        <end position="412"/>
    </location>
</feature>
<organism evidence="4 5">
    <name type="scientific">Pinctada imbricata</name>
    <name type="common">Atlantic pearl-oyster</name>
    <name type="synonym">Pinctada martensii</name>
    <dbReference type="NCBI Taxonomy" id="66713"/>
    <lineage>
        <taxon>Eukaryota</taxon>
        <taxon>Metazoa</taxon>
        <taxon>Spiralia</taxon>
        <taxon>Lophotrochozoa</taxon>
        <taxon>Mollusca</taxon>
        <taxon>Bivalvia</taxon>
        <taxon>Autobranchia</taxon>
        <taxon>Pteriomorphia</taxon>
        <taxon>Pterioida</taxon>
        <taxon>Pterioidea</taxon>
        <taxon>Pteriidae</taxon>
        <taxon>Pinctada</taxon>
    </lineage>
</organism>
<dbReference type="InterPro" id="IPR012317">
    <property type="entry name" value="Poly(ADP-ribose)pol_cat_dom"/>
</dbReference>
<feature type="region of interest" description="Disordered" evidence="2">
    <location>
        <begin position="553"/>
        <end position="602"/>
    </location>
</feature>
<dbReference type="GO" id="GO:0005634">
    <property type="term" value="C:nucleus"/>
    <property type="evidence" value="ECO:0007669"/>
    <property type="project" value="TreeGrafter"/>
</dbReference>
<evidence type="ECO:0000256" key="2">
    <source>
        <dbReference type="SAM" id="MobiDB-lite"/>
    </source>
</evidence>
<feature type="compositionally biased region" description="Low complexity" evidence="2">
    <location>
        <begin position="829"/>
        <end position="839"/>
    </location>
</feature>